<keyword evidence="1" id="KW-0808">Transferase</keyword>
<sequence>MGSVYNKTKSTWFMCHLVQTHHHFSYSATTIKVGNNLLFPCKKRQISDVKSSAAVQLPLPLGTEFVLRKQRTQQLVTVNVIHVWCGTDQSACHGCYNYCVQLTIKYRN</sequence>
<accession>A0A0A9YBY1</accession>
<evidence type="ECO:0000313" key="1">
    <source>
        <dbReference type="EMBL" id="JAG29674.1"/>
    </source>
</evidence>
<organism evidence="1">
    <name type="scientific">Lygus hesperus</name>
    <name type="common">Western plant bug</name>
    <dbReference type="NCBI Taxonomy" id="30085"/>
    <lineage>
        <taxon>Eukaryota</taxon>
        <taxon>Metazoa</taxon>
        <taxon>Ecdysozoa</taxon>
        <taxon>Arthropoda</taxon>
        <taxon>Hexapoda</taxon>
        <taxon>Insecta</taxon>
        <taxon>Pterygota</taxon>
        <taxon>Neoptera</taxon>
        <taxon>Paraneoptera</taxon>
        <taxon>Hemiptera</taxon>
        <taxon>Heteroptera</taxon>
        <taxon>Panheteroptera</taxon>
        <taxon>Cimicomorpha</taxon>
        <taxon>Miridae</taxon>
        <taxon>Mirini</taxon>
        <taxon>Lygus</taxon>
    </lineage>
</organism>
<feature type="non-terminal residue" evidence="1">
    <location>
        <position position="108"/>
    </location>
</feature>
<reference evidence="2" key="3">
    <citation type="journal article" date="2016" name="Gigascience">
        <title>De novo construction of an expanded transcriptome assembly for the western tarnished plant bug, Lygus hesperus.</title>
        <authorList>
            <person name="Tassone E.E."/>
            <person name="Geib S.M."/>
            <person name="Hall B."/>
            <person name="Fabrick J.A."/>
            <person name="Brent C.S."/>
            <person name="Hull J.J."/>
        </authorList>
    </citation>
    <scope>NUCLEOTIDE SEQUENCE</scope>
</reference>
<reference evidence="1" key="1">
    <citation type="journal article" date="2014" name="PLoS ONE">
        <title>Transcriptome-Based Identification of ABC Transporters in the Western Tarnished Plant Bug Lygus hesperus.</title>
        <authorList>
            <person name="Hull J.J."/>
            <person name="Chaney K."/>
            <person name="Geib S.M."/>
            <person name="Fabrick J.A."/>
            <person name="Brent C.S."/>
            <person name="Walsh D."/>
            <person name="Lavine L.C."/>
        </authorList>
    </citation>
    <scope>NUCLEOTIDE SEQUENCE</scope>
</reference>
<name>A0A0A9YBY1_LYGHE</name>
<dbReference type="EMBL" id="GBHO01013930">
    <property type="protein sequence ID" value="JAG29674.1"/>
    <property type="molecule type" value="Transcribed_RNA"/>
</dbReference>
<dbReference type="EMBL" id="GDHC01017800">
    <property type="protein sequence ID" value="JAQ00829.1"/>
    <property type="molecule type" value="Transcribed_RNA"/>
</dbReference>
<keyword evidence="1" id="KW-0418">Kinase</keyword>
<proteinExistence type="predicted"/>
<protein>
    <submittedName>
        <fullName evidence="1">Serine/threonine-protein kinase fused</fullName>
    </submittedName>
</protein>
<dbReference type="GO" id="GO:0016301">
    <property type="term" value="F:kinase activity"/>
    <property type="evidence" value="ECO:0007669"/>
    <property type="project" value="UniProtKB-KW"/>
</dbReference>
<reference evidence="1" key="2">
    <citation type="submission" date="2014-07" db="EMBL/GenBank/DDBJ databases">
        <authorList>
            <person name="Hull J."/>
        </authorList>
    </citation>
    <scope>NUCLEOTIDE SEQUENCE</scope>
</reference>
<dbReference type="AlphaFoldDB" id="A0A0A9YBY1"/>
<evidence type="ECO:0000313" key="2">
    <source>
        <dbReference type="EMBL" id="JAQ00829.1"/>
    </source>
</evidence>
<gene>
    <name evidence="1" type="primary">fu_2</name>
    <name evidence="1" type="ORF">CM83_7746</name>
    <name evidence="2" type="ORF">g.6583</name>
</gene>